<dbReference type="CDD" id="cd05195">
    <property type="entry name" value="enoyl_red"/>
    <property type="match status" value="1"/>
</dbReference>
<dbReference type="InterPro" id="IPR049391">
    <property type="entry name" value="FAS_pseudo-KR"/>
</dbReference>
<gene>
    <name evidence="5" type="ORF">RN001_010683</name>
</gene>
<sequence>MQKKDSENKIMITGMAGIFPKTKNVAELYTNLLNKKQLFSPVDPYWKILTPSVPPVIGKQPFQTKFDAGYFDIHYKQAEEMHQNCRNLLELSVESIIDSGINPIDLKGTNTGVFVATSRIEAGAEWVYHKLSSPNFGIVGSTMSVLAERISYHLQLEGPTVTVNSACTSSLCALDCAVAAIKSGRCDSALVCGVNVIQNPNIHFGFHQLRALDPKGNGNVFDESCIGYIRSEATAAIFVQKMKAVKRIYAEILNVKTNCDGFKKAGMLHCSDEMITRLFQEVYEEVGVDPTTVFFVDCHVTGTVVGMVQELKAVENVFCSDRETPLLVGSVKANIGHSEGASGLTSLIKILIGLQQNCILPNPICQKVKPQPDALHNGKMSIATERVSLPTGQDVIIGCNNFGFGGTNAHLILKHHAQLNPTSQRIDSNRLVCFSARTMASFEEIISSFKDNPTEEYLALLQNIFKRNVDNYWYRGYVILNKKKILKQFGHYSNETLQLCLIYSHSTKKWLSKFGKFKNITGLSQTINRMSKILSAKDVDLLRLWKSKKQKLGFEDCVLRTITLQIILTDLLKNLLQQQIILVQGFFSGAIANVLYSNVTWPVKAPLISPLIQWHHIDDWHVLKYQLKNLSIHVITINLEHKDWKFLTGYIVDGQNLFPVTAYLVMVWNCYLKANRLFMNQTKILFEDVKFHRSIVVSKKKPLNLTVNLTKIQNKFEISDGNDCLLETKIRRWKTNSEFMTSFKFTSTSQQTMNTTDIYKKLSLHGYNYRNQFCCLKEVSLDGKVGIINWNNWITFLDGIQQFTIVNKELDVLYLPLKIGQLSIDPEKHAQALNEHNYAVPISYELDCDTVSTPGIEFRNLILANSKKHSTEEPVLEVYKFVPFDADLSLENSIKVHIELVLENIFNSLKIIEIVDSFSSNTKLLCPIIEHVLKNGFPIKRNLTVYSTKIIDSSNVTFEHKTIKQLPSDINLLVMSGGSKRLIEIAQILQNHNCFILSREDFYFETFKHVEVISTHRTNLESFVLLRRSSEIPKKIIEITSDFFWLEQLKLTLSKNEKVLLVAQNDPTSGMLGLVRCLKEEVGQSVTSVFLTDAAKKFNVDDDFYNNQLKKSLLINVFKHGQWGSYRHLPLHQEQRNCKHAFGVTTSGNLSSLQFIEGPFMKVPDKNLIHVNVLSSITNCNKTMGIVSNGAFSNFVPIDKSITCPIPHTWSMEDAATVPLVYFTVLHALLKVARLKRGQSVLIHSGTGGVGQAAINISLHFNCKIFTTVGSTEKQNYLKTLYPSILDSHIGNSHDIKFEQMILKQTKGKGVDIILNSLADNKLQASTRCLARRGIFIELGKQNVSILLDSFSNGRTYAGIFVDKFYDKNAKKKQLQLLMQQGIETGYVKPLPRVVYGKTKLQDAVRYMSIGKHTGKIVIKFQDELTKNILPVKATRRFFCDINKVYVIIGGLGGFGIELVDWLIGRNAKKIILVSRNGITTGYQNYKINYWENLGCKVLVNQNNLTIEEECMKLLTIANTLGNIDGIFNLSVVLHDATIENQNKDTFKYVFEPKVVITRNLDTMSRRLCPYLRYFVVFSSIVCGRGNSGQTNYGMANSIAERICEQRKREGYPALAIQWGLIGDVGFVAEKLSTVVPMYGLEKQQISSCLNVMDIFLNQKEPIVSSSVFGHQQTKRKSKSEDLLTTVAEILAITNLKHVSMYTKLSSLGMDSISNTQLKQYLSAECSMHFSVNELRNMTLQMLVEKNNTFKH</sequence>
<dbReference type="Pfam" id="PF00109">
    <property type="entry name" value="ketoacyl-synt"/>
    <property type="match status" value="1"/>
</dbReference>
<dbReference type="InterPro" id="IPR014031">
    <property type="entry name" value="Ketoacyl_synth_C"/>
</dbReference>
<organism evidence="5 6">
    <name type="scientific">Aquatica leii</name>
    <dbReference type="NCBI Taxonomy" id="1421715"/>
    <lineage>
        <taxon>Eukaryota</taxon>
        <taxon>Metazoa</taxon>
        <taxon>Ecdysozoa</taxon>
        <taxon>Arthropoda</taxon>
        <taxon>Hexapoda</taxon>
        <taxon>Insecta</taxon>
        <taxon>Pterygota</taxon>
        <taxon>Neoptera</taxon>
        <taxon>Endopterygota</taxon>
        <taxon>Coleoptera</taxon>
        <taxon>Polyphaga</taxon>
        <taxon>Elateriformia</taxon>
        <taxon>Elateroidea</taxon>
        <taxon>Lampyridae</taxon>
        <taxon>Luciolinae</taxon>
        <taxon>Aquatica</taxon>
    </lineage>
</organism>
<reference evidence="6" key="1">
    <citation type="submission" date="2023-01" db="EMBL/GenBank/DDBJ databases">
        <title>Key to firefly adult light organ development and bioluminescence: homeobox transcription factors regulate luciferase expression and transportation to peroxisome.</title>
        <authorList>
            <person name="Fu X."/>
        </authorList>
    </citation>
    <scope>NUCLEOTIDE SEQUENCE [LARGE SCALE GENOMIC DNA]</scope>
</reference>
<dbReference type="Gene3D" id="1.10.1200.10">
    <property type="entry name" value="ACP-like"/>
    <property type="match status" value="1"/>
</dbReference>
<dbReference type="InterPro" id="IPR020843">
    <property type="entry name" value="ER"/>
</dbReference>
<dbReference type="Pfam" id="PF02801">
    <property type="entry name" value="Ketoacyl-synt_C"/>
    <property type="match status" value="1"/>
</dbReference>
<dbReference type="InterPro" id="IPR016039">
    <property type="entry name" value="Thiolase-like"/>
</dbReference>
<dbReference type="PROSITE" id="PS00606">
    <property type="entry name" value="KS3_1"/>
    <property type="match status" value="1"/>
</dbReference>
<dbReference type="Gene3D" id="3.30.70.3290">
    <property type="match status" value="1"/>
</dbReference>
<evidence type="ECO:0000256" key="1">
    <source>
        <dbReference type="ARBA" id="ARBA00022450"/>
    </source>
</evidence>
<dbReference type="GO" id="GO:0016491">
    <property type="term" value="F:oxidoreductase activity"/>
    <property type="evidence" value="ECO:0007669"/>
    <property type="project" value="InterPro"/>
</dbReference>
<dbReference type="Pfam" id="PF21149">
    <property type="entry name" value="FAS_pseudo-KR"/>
    <property type="match status" value="1"/>
</dbReference>
<dbReference type="SMART" id="SM00822">
    <property type="entry name" value="PKS_KR"/>
    <property type="match status" value="1"/>
</dbReference>
<evidence type="ECO:0000256" key="3">
    <source>
        <dbReference type="ARBA" id="ARBA00022679"/>
    </source>
</evidence>
<dbReference type="SUPFAM" id="SSF47336">
    <property type="entry name" value="ACP-like"/>
    <property type="match status" value="1"/>
</dbReference>
<dbReference type="PANTHER" id="PTHR43775">
    <property type="entry name" value="FATTY ACID SYNTHASE"/>
    <property type="match status" value="1"/>
</dbReference>
<dbReference type="Gene3D" id="3.90.180.10">
    <property type="entry name" value="Medium-chain alcohol dehydrogenases, catalytic domain"/>
    <property type="match status" value="2"/>
</dbReference>
<dbReference type="Pfam" id="PF21089">
    <property type="entry name" value="PKS_DH_N"/>
    <property type="match status" value="1"/>
</dbReference>
<dbReference type="Gene3D" id="3.40.50.720">
    <property type="entry name" value="NAD(P)-binding Rossmann-like Domain"/>
    <property type="match status" value="2"/>
</dbReference>
<protein>
    <recommendedName>
        <fullName evidence="4">Ketosynthase family 3 (KS3) domain-containing protein</fullName>
    </recommendedName>
</protein>
<dbReference type="InterPro" id="IPR057326">
    <property type="entry name" value="KR_dom"/>
</dbReference>
<dbReference type="Pfam" id="PF13602">
    <property type="entry name" value="ADH_zinc_N_2"/>
    <property type="match status" value="1"/>
</dbReference>
<dbReference type="InterPro" id="IPR042104">
    <property type="entry name" value="PKS_dehydratase_sf"/>
</dbReference>
<dbReference type="CDD" id="cd00833">
    <property type="entry name" value="PKS"/>
    <property type="match status" value="1"/>
</dbReference>
<dbReference type="SUPFAM" id="SSF51735">
    <property type="entry name" value="NAD(P)-binding Rossmann-fold domains"/>
    <property type="match status" value="2"/>
</dbReference>
<dbReference type="InterPro" id="IPR014030">
    <property type="entry name" value="Ketoacyl_synth_N"/>
</dbReference>
<name>A0AAN7SEL3_9COLE</name>
<keyword evidence="2" id="KW-0597">Phosphoprotein</keyword>
<evidence type="ECO:0000259" key="4">
    <source>
        <dbReference type="PROSITE" id="PS52004"/>
    </source>
</evidence>
<dbReference type="InterPro" id="IPR036736">
    <property type="entry name" value="ACP-like_sf"/>
</dbReference>
<dbReference type="GO" id="GO:0004312">
    <property type="term" value="F:fatty acid synthase activity"/>
    <property type="evidence" value="ECO:0007669"/>
    <property type="project" value="TreeGrafter"/>
</dbReference>
<dbReference type="PANTHER" id="PTHR43775:SF23">
    <property type="entry name" value="FATTY ACID SYNTHASE 3"/>
    <property type="match status" value="1"/>
</dbReference>
<dbReference type="InterPro" id="IPR018201">
    <property type="entry name" value="Ketoacyl_synth_AS"/>
</dbReference>
<dbReference type="InterPro" id="IPR032821">
    <property type="entry name" value="PKS_assoc"/>
</dbReference>
<evidence type="ECO:0000313" key="6">
    <source>
        <dbReference type="Proteomes" id="UP001353858"/>
    </source>
</evidence>
<dbReference type="Gene3D" id="3.40.47.10">
    <property type="match status" value="1"/>
</dbReference>
<dbReference type="InterPro" id="IPR013968">
    <property type="entry name" value="PKS_KR"/>
</dbReference>
<dbReference type="SUPFAM" id="SSF53901">
    <property type="entry name" value="Thiolase-like"/>
    <property type="match status" value="1"/>
</dbReference>
<keyword evidence="1" id="KW-0596">Phosphopantetheine</keyword>
<dbReference type="PROSITE" id="PS52004">
    <property type="entry name" value="KS3_2"/>
    <property type="match status" value="1"/>
</dbReference>
<dbReference type="Pfam" id="PF08659">
    <property type="entry name" value="KR"/>
    <property type="match status" value="1"/>
</dbReference>
<evidence type="ECO:0000313" key="5">
    <source>
        <dbReference type="EMBL" id="KAK4878177.1"/>
    </source>
</evidence>
<dbReference type="InterPro" id="IPR049552">
    <property type="entry name" value="PKS_DH_N"/>
</dbReference>
<dbReference type="InterPro" id="IPR036291">
    <property type="entry name" value="NAD(P)-bd_dom_sf"/>
</dbReference>
<dbReference type="Proteomes" id="UP001353858">
    <property type="component" value="Unassembled WGS sequence"/>
</dbReference>
<dbReference type="InterPro" id="IPR020841">
    <property type="entry name" value="PKS_Beta-ketoAc_synthase_dom"/>
</dbReference>
<comment type="caution">
    <text evidence="5">The sequence shown here is derived from an EMBL/GenBank/DDBJ whole genome shotgun (WGS) entry which is preliminary data.</text>
</comment>
<dbReference type="CDD" id="cd08954">
    <property type="entry name" value="KR_1_FAS_SDR_x"/>
    <property type="match status" value="1"/>
</dbReference>
<proteinExistence type="predicted"/>
<dbReference type="SMART" id="SM00829">
    <property type="entry name" value="PKS_ER"/>
    <property type="match status" value="1"/>
</dbReference>
<dbReference type="Pfam" id="PF16197">
    <property type="entry name" value="KAsynt_C_assoc"/>
    <property type="match status" value="1"/>
</dbReference>
<feature type="domain" description="Ketosynthase family 3 (KS3)" evidence="4">
    <location>
        <begin position="7"/>
        <end position="415"/>
    </location>
</feature>
<dbReference type="EMBL" id="JARPUR010000004">
    <property type="protein sequence ID" value="KAK4878177.1"/>
    <property type="molecule type" value="Genomic_DNA"/>
</dbReference>
<evidence type="ECO:0000256" key="2">
    <source>
        <dbReference type="ARBA" id="ARBA00022553"/>
    </source>
</evidence>
<dbReference type="Gene3D" id="3.10.129.110">
    <property type="entry name" value="Polyketide synthase dehydratase"/>
    <property type="match status" value="1"/>
</dbReference>
<keyword evidence="6" id="KW-1185">Reference proteome</keyword>
<accession>A0AAN7SEL3</accession>
<dbReference type="SMART" id="SM00825">
    <property type="entry name" value="PKS_KS"/>
    <property type="match status" value="1"/>
</dbReference>
<dbReference type="GO" id="GO:0006633">
    <property type="term" value="P:fatty acid biosynthetic process"/>
    <property type="evidence" value="ECO:0007669"/>
    <property type="project" value="InterPro"/>
</dbReference>
<dbReference type="GO" id="GO:0004315">
    <property type="term" value="F:3-oxoacyl-[acyl-carrier-protein] synthase activity"/>
    <property type="evidence" value="ECO:0007669"/>
    <property type="project" value="InterPro"/>
</dbReference>
<keyword evidence="3" id="KW-0808">Transferase</keyword>
<dbReference type="InterPro" id="IPR050091">
    <property type="entry name" value="PKS_NRPS_Biosynth_Enz"/>
</dbReference>